<dbReference type="Pfam" id="PF00248">
    <property type="entry name" value="Aldo_ket_red"/>
    <property type="match status" value="1"/>
</dbReference>
<reference evidence="3" key="1">
    <citation type="submission" date="2021-06" db="EMBL/GenBank/DDBJ databases">
        <authorList>
            <person name="Kallberg Y."/>
            <person name="Tangrot J."/>
            <person name="Rosling A."/>
        </authorList>
    </citation>
    <scope>NUCLEOTIDE SEQUENCE</scope>
    <source>
        <strain evidence="3">MA453B</strain>
    </source>
</reference>
<evidence type="ECO:0000256" key="1">
    <source>
        <dbReference type="ARBA" id="ARBA00023002"/>
    </source>
</evidence>
<keyword evidence="4" id="KW-1185">Reference proteome</keyword>
<feature type="non-terminal residue" evidence="3">
    <location>
        <position position="1"/>
    </location>
</feature>
<dbReference type="EMBL" id="CAJVPY010021959">
    <property type="protein sequence ID" value="CAG8781333.1"/>
    <property type="molecule type" value="Genomic_DNA"/>
</dbReference>
<accession>A0A9N9P0P9</accession>
<proteinExistence type="predicted"/>
<dbReference type="InterPro" id="IPR050523">
    <property type="entry name" value="AKR_Detox_Biosynth"/>
</dbReference>
<dbReference type="OrthoDB" id="37537at2759"/>
<protein>
    <submittedName>
        <fullName evidence="3">22158_t:CDS:1</fullName>
    </submittedName>
</protein>
<dbReference type="GO" id="GO:0005829">
    <property type="term" value="C:cytosol"/>
    <property type="evidence" value="ECO:0007669"/>
    <property type="project" value="TreeGrafter"/>
</dbReference>
<organism evidence="3 4">
    <name type="scientific">Dentiscutata erythropus</name>
    <dbReference type="NCBI Taxonomy" id="1348616"/>
    <lineage>
        <taxon>Eukaryota</taxon>
        <taxon>Fungi</taxon>
        <taxon>Fungi incertae sedis</taxon>
        <taxon>Mucoromycota</taxon>
        <taxon>Glomeromycotina</taxon>
        <taxon>Glomeromycetes</taxon>
        <taxon>Diversisporales</taxon>
        <taxon>Gigasporaceae</taxon>
        <taxon>Dentiscutata</taxon>
    </lineage>
</organism>
<evidence type="ECO:0000313" key="3">
    <source>
        <dbReference type="EMBL" id="CAG8781333.1"/>
    </source>
</evidence>
<dbReference type="InterPro" id="IPR036812">
    <property type="entry name" value="NAD(P)_OxRdtase_dom_sf"/>
</dbReference>
<gene>
    <name evidence="3" type="ORF">DERYTH_LOCUS19687</name>
</gene>
<dbReference type="AlphaFoldDB" id="A0A9N9P0P9"/>
<keyword evidence="1" id="KW-0560">Oxidoreductase</keyword>
<dbReference type="PANTHER" id="PTHR43364">
    <property type="entry name" value="NADH-SPECIFIC METHYLGLYOXAL REDUCTASE-RELATED"/>
    <property type="match status" value="1"/>
</dbReference>
<dbReference type="Gene3D" id="3.20.20.100">
    <property type="entry name" value="NADP-dependent oxidoreductase domain"/>
    <property type="match status" value="1"/>
</dbReference>
<feature type="domain" description="NADP-dependent oxidoreductase" evidence="2">
    <location>
        <begin position="1"/>
        <end position="264"/>
    </location>
</feature>
<dbReference type="SUPFAM" id="SSF51430">
    <property type="entry name" value="NAD(P)-linked oxidoreductase"/>
    <property type="match status" value="1"/>
</dbReference>
<dbReference type="GO" id="GO:0016491">
    <property type="term" value="F:oxidoreductase activity"/>
    <property type="evidence" value="ECO:0007669"/>
    <property type="project" value="UniProtKB-KW"/>
</dbReference>
<name>A0A9N9P0P9_9GLOM</name>
<evidence type="ECO:0000259" key="2">
    <source>
        <dbReference type="Pfam" id="PF00248"/>
    </source>
</evidence>
<feature type="non-terminal residue" evidence="3">
    <location>
        <position position="301"/>
    </location>
</feature>
<comment type="caution">
    <text evidence="3">The sequence shown here is derived from an EMBL/GenBank/DDBJ whole genome shotgun (WGS) entry which is preliminary data.</text>
</comment>
<sequence>SEQFLKEYIADKRSHVVLATKYTMNSTAMLPNVRLNPNGGGNHRKSLAENLNESLKRLGTGYIDLMYIHTWEYRTPIEEVMRSLDDAVRSGKVHYIGISNTPAWVISRANTMAELRGWSQFIGLQTRYNLLNRYLEFDLQSACAELDIGIIPWGSIAEGFLTGKYTRESVANLENSSDMDKLRRKQIIGISKNEQNWNILDEVIAIAAETKRSPVQVALNWISQKPGITSPLIGARTKTQLIENLKALEFKLTSEQMARLDAVSAPKEVPFPYSISNNLLKLVGNGTQMPDKYKPVLKTGG</sequence>
<dbReference type="PANTHER" id="PTHR43364:SF4">
    <property type="entry name" value="NAD(P)-LINKED OXIDOREDUCTASE SUPERFAMILY PROTEIN"/>
    <property type="match status" value="1"/>
</dbReference>
<dbReference type="InterPro" id="IPR023210">
    <property type="entry name" value="NADP_OxRdtase_dom"/>
</dbReference>
<evidence type="ECO:0000313" key="4">
    <source>
        <dbReference type="Proteomes" id="UP000789405"/>
    </source>
</evidence>
<dbReference type="Proteomes" id="UP000789405">
    <property type="component" value="Unassembled WGS sequence"/>
</dbReference>